<feature type="DNA-binding region" description="H-T-H motif" evidence="2">
    <location>
        <begin position="19"/>
        <end position="38"/>
    </location>
</feature>
<dbReference type="PANTHER" id="PTHR30055:SF209">
    <property type="entry name" value="POSSIBLE TRANSCRIPTIONAL REGULATORY PROTEIN (PROBABLY TETR-FAMILY)"/>
    <property type="match status" value="1"/>
</dbReference>
<dbReference type="Pfam" id="PF00440">
    <property type="entry name" value="TetR_N"/>
    <property type="match status" value="1"/>
</dbReference>
<dbReference type="InterPro" id="IPR001647">
    <property type="entry name" value="HTH_TetR"/>
</dbReference>
<reference evidence="5" key="1">
    <citation type="journal article" date="2019" name="Int. J. Syst. Evol. Microbiol.">
        <title>The Global Catalogue of Microorganisms (GCM) 10K type strain sequencing project: providing services to taxonomists for standard genome sequencing and annotation.</title>
        <authorList>
            <consortium name="The Broad Institute Genomics Platform"/>
            <consortium name="The Broad Institute Genome Sequencing Center for Infectious Disease"/>
            <person name="Wu L."/>
            <person name="Ma J."/>
        </authorList>
    </citation>
    <scope>NUCLEOTIDE SEQUENCE [LARGE SCALE GENOMIC DNA]</scope>
    <source>
        <strain evidence="5">CGMCC 4.7645</strain>
    </source>
</reference>
<dbReference type="SUPFAM" id="SSF46689">
    <property type="entry name" value="Homeodomain-like"/>
    <property type="match status" value="1"/>
</dbReference>
<sequence>MLAAADALFAGADAPGAVTMDAIAAAAGVGKGTLFRAFGSRDGLLDALSDTKFAPVREAVEGKEAPLGSSGQPCERIVAFLDALLTFKLENRHLLRAREVASTGALRTERYRWMQDVLRNLIEDAVAGTTAGDTGYAAHVLLSALRIDLVEELLAGGRSPEDIRRSQATLARAVVGHLPKGNSH</sequence>
<dbReference type="InterPro" id="IPR050109">
    <property type="entry name" value="HTH-type_TetR-like_transc_reg"/>
</dbReference>
<evidence type="ECO:0000256" key="2">
    <source>
        <dbReference type="PROSITE-ProRule" id="PRU00335"/>
    </source>
</evidence>
<dbReference type="PROSITE" id="PS50977">
    <property type="entry name" value="HTH_TETR_2"/>
    <property type="match status" value="1"/>
</dbReference>
<name>A0ABW5FXT7_9PSEU</name>
<dbReference type="Gene3D" id="1.10.357.10">
    <property type="entry name" value="Tetracycline Repressor, domain 2"/>
    <property type="match status" value="1"/>
</dbReference>
<dbReference type="Proteomes" id="UP001597417">
    <property type="component" value="Unassembled WGS sequence"/>
</dbReference>
<dbReference type="InterPro" id="IPR009057">
    <property type="entry name" value="Homeodomain-like_sf"/>
</dbReference>
<evidence type="ECO:0000313" key="4">
    <source>
        <dbReference type="EMBL" id="MFD2418721.1"/>
    </source>
</evidence>
<protein>
    <submittedName>
        <fullName evidence="4">TetR/AcrR family transcriptional regulator</fullName>
    </submittedName>
</protein>
<dbReference type="PANTHER" id="PTHR30055">
    <property type="entry name" value="HTH-TYPE TRANSCRIPTIONAL REGULATOR RUTR"/>
    <property type="match status" value="1"/>
</dbReference>
<comment type="caution">
    <text evidence="4">The sequence shown here is derived from an EMBL/GenBank/DDBJ whole genome shotgun (WGS) entry which is preliminary data.</text>
</comment>
<evidence type="ECO:0000259" key="3">
    <source>
        <dbReference type="PROSITE" id="PS50977"/>
    </source>
</evidence>
<gene>
    <name evidence="4" type="ORF">ACFSXZ_20555</name>
</gene>
<evidence type="ECO:0000256" key="1">
    <source>
        <dbReference type="ARBA" id="ARBA00023125"/>
    </source>
</evidence>
<dbReference type="EMBL" id="JBHUKR010000009">
    <property type="protein sequence ID" value="MFD2418721.1"/>
    <property type="molecule type" value="Genomic_DNA"/>
</dbReference>
<keyword evidence="5" id="KW-1185">Reference proteome</keyword>
<dbReference type="RefSeq" id="WP_378266727.1">
    <property type="nucleotide sequence ID" value="NZ_JBHUKR010000009.1"/>
</dbReference>
<accession>A0ABW5FXT7</accession>
<feature type="domain" description="HTH tetR-type" evidence="3">
    <location>
        <begin position="1"/>
        <end position="56"/>
    </location>
</feature>
<evidence type="ECO:0000313" key="5">
    <source>
        <dbReference type="Proteomes" id="UP001597417"/>
    </source>
</evidence>
<organism evidence="4 5">
    <name type="scientific">Amycolatopsis pigmentata</name>
    <dbReference type="NCBI Taxonomy" id="450801"/>
    <lineage>
        <taxon>Bacteria</taxon>
        <taxon>Bacillati</taxon>
        <taxon>Actinomycetota</taxon>
        <taxon>Actinomycetes</taxon>
        <taxon>Pseudonocardiales</taxon>
        <taxon>Pseudonocardiaceae</taxon>
        <taxon>Amycolatopsis</taxon>
    </lineage>
</organism>
<keyword evidence="1 2" id="KW-0238">DNA-binding</keyword>
<proteinExistence type="predicted"/>